<proteinExistence type="predicted"/>
<keyword evidence="1" id="KW-0560">Oxidoreductase</keyword>
<organism evidence="3 4">
    <name type="scientific">Tessaracoccus antarcticus</name>
    <dbReference type="NCBI Taxonomy" id="2479848"/>
    <lineage>
        <taxon>Bacteria</taxon>
        <taxon>Bacillati</taxon>
        <taxon>Actinomycetota</taxon>
        <taxon>Actinomycetes</taxon>
        <taxon>Propionibacteriales</taxon>
        <taxon>Propionibacteriaceae</taxon>
        <taxon>Tessaracoccus</taxon>
    </lineage>
</organism>
<sequence>MANMRRIGRFNVSPIGMGATPLSSVKSTPPSREMAVATVHAALDSGITLIDTADIHGPTWEAMGENESIVAEALRTYGRDTTGVVVATKGGVTRGPGERMGRDGSAGYLRHAAEQSMVRLGVERLDVYYWHRPDRSRPYAEGVEALAQMQADGLIAEIGISNVNVEEIQVAIDVLGEGGLAAVQNQLSPRFNHTSKPELDFCGEHGIAFVAFSPLGGIRGNGAYVVRQRPVITEVVGRHHGISPQRVILAWELALGNHVIPIPGASRPATIIDSARAMTLTLDPEDLRILNEELL</sequence>
<dbReference type="SUPFAM" id="SSF51430">
    <property type="entry name" value="NAD(P)-linked oxidoreductase"/>
    <property type="match status" value="1"/>
</dbReference>
<evidence type="ECO:0000256" key="1">
    <source>
        <dbReference type="ARBA" id="ARBA00023002"/>
    </source>
</evidence>
<dbReference type="PRINTS" id="PR00069">
    <property type="entry name" value="ALDKETRDTASE"/>
</dbReference>
<name>A0A3M0G772_9ACTN</name>
<evidence type="ECO:0000313" key="3">
    <source>
        <dbReference type="EMBL" id="RMB60328.1"/>
    </source>
</evidence>
<feature type="domain" description="NADP-dependent oxidoreductase" evidence="2">
    <location>
        <begin position="14"/>
        <end position="291"/>
    </location>
</feature>
<accession>A0A3M0G772</accession>
<keyword evidence="4" id="KW-1185">Reference proteome</keyword>
<dbReference type="InterPro" id="IPR023210">
    <property type="entry name" value="NADP_OxRdtase_dom"/>
</dbReference>
<dbReference type="Pfam" id="PF00248">
    <property type="entry name" value="Aldo_ket_red"/>
    <property type="match status" value="1"/>
</dbReference>
<reference evidence="3 4" key="1">
    <citation type="submission" date="2018-10" db="EMBL/GenBank/DDBJ databases">
        <title>Tessaracoccus antarcticuss sp. nov., isolated from sediment.</title>
        <authorList>
            <person name="Zhou L.Y."/>
            <person name="Du Z.J."/>
        </authorList>
    </citation>
    <scope>NUCLEOTIDE SEQUENCE [LARGE SCALE GENOMIC DNA]</scope>
    <source>
        <strain evidence="3 4">JDX10</strain>
    </source>
</reference>
<dbReference type="CDD" id="cd19088">
    <property type="entry name" value="AKR_AKR13B1"/>
    <property type="match status" value="1"/>
</dbReference>
<evidence type="ECO:0000313" key="4">
    <source>
        <dbReference type="Proteomes" id="UP000275256"/>
    </source>
</evidence>
<dbReference type="AlphaFoldDB" id="A0A3M0G772"/>
<dbReference type="Proteomes" id="UP000275256">
    <property type="component" value="Unassembled WGS sequence"/>
</dbReference>
<dbReference type="InterPro" id="IPR020471">
    <property type="entry name" value="AKR"/>
</dbReference>
<dbReference type="EMBL" id="REFW01000002">
    <property type="protein sequence ID" value="RMB60328.1"/>
    <property type="molecule type" value="Genomic_DNA"/>
</dbReference>
<dbReference type="PANTHER" id="PTHR43625:SF40">
    <property type="entry name" value="ALDO-KETO REDUCTASE YAKC [NADP(+)]"/>
    <property type="match status" value="1"/>
</dbReference>
<gene>
    <name evidence="3" type="ORF">EAX62_10515</name>
</gene>
<dbReference type="InterPro" id="IPR036812">
    <property type="entry name" value="NAD(P)_OxRdtase_dom_sf"/>
</dbReference>
<dbReference type="GO" id="GO:0016491">
    <property type="term" value="F:oxidoreductase activity"/>
    <property type="evidence" value="ECO:0007669"/>
    <property type="project" value="UniProtKB-KW"/>
</dbReference>
<dbReference type="OrthoDB" id="3664926at2"/>
<comment type="caution">
    <text evidence="3">The sequence shown here is derived from an EMBL/GenBank/DDBJ whole genome shotgun (WGS) entry which is preliminary data.</text>
</comment>
<dbReference type="InterPro" id="IPR050791">
    <property type="entry name" value="Aldo-Keto_reductase"/>
</dbReference>
<evidence type="ECO:0000259" key="2">
    <source>
        <dbReference type="Pfam" id="PF00248"/>
    </source>
</evidence>
<dbReference type="PANTHER" id="PTHR43625">
    <property type="entry name" value="AFLATOXIN B1 ALDEHYDE REDUCTASE"/>
    <property type="match status" value="1"/>
</dbReference>
<dbReference type="GO" id="GO:0005737">
    <property type="term" value="C:cytoplasm"/>
    <property type="evidence" value="ECO:0007669"/>
    <property type="project" value="TreeGrafter"/>
</dbReference>
<protein>
    <submittedName>
        <fullName evidence="3">Aldo/keto reductase</fullName>
    </submittedName>
</protein>
<dbReference type="Gene3D" id="3.20.20.100">
    <property type="entry name" value="NADP-dependent oxidoreductase domain"/>
    <property type="match status" value="1"/>
</dbReference>